<name>A0ABT5UZX2_9VIBR</name>
<evidence type="ECO:0000256" key="7">
    <source>
        <dbReference type="ARBA" id="ARBA00022723"/>
    </source>
</evidence>
<sequence>MTTIVSVRRNNKVVIAGDGQVSLGNTVMKGNARKVRRLYHNKVLAGFAGGTADAFTLFERFESKLQMHQGHLTKAAVELAKDWRSDRALRRLEAILAVADETASLIITGNGDVVQPEHDLIAIGSGGNYAQAAAIALLENTELDARTIAEKALNIAGDICVFTNHHHTIEELDATSPMLPDGQAPQDSAQ</sequence>
<keyword evidence="6 10" id="KW-0888">Threonine protease</keyword>
<dbReference type="InterPro" id="IPR001353">
    <property type="entry name" value="Proteasome_sua/b"/>
</dbReference>
<dbReference type="NCBIfam" id="NF003964">
    <property type="entry name" value="PRK05456.1"/>
    <property type="match status" value="1"/>
</dbReference>
<dbReference type="EMBL" id="JARBFT010000006">
    <property type="protein sequence ID" value="MDE1514959.1"/>
    <property type="molecule type" value="Genomic_DNA"/>
</dbReference>
<organism evidence="11 12">
    <name type="scientific">Vibrio chanodichtyis</name>
    <dbReference type="NCBI Taxonomy" id="3027932"/>
    <lineage>
        <taxon>Bacteria</taxon>
        <taxon>Pseudomonadati</taxon>
        <taxon>Pseudomonadota</taxon>
        <taxon>Gammaproteobacteria</taxon>
        <taxon>Vibrionales</taxon>
        <taxon>Vibrionaceae</taxon>
        <taxon>Vibrio</taxon>
    </lineage>
</organism>
<dbReference type="PANTHER" id="PTHR32194:SF0">
    <property type="entry name" value="ATP-DEPENDENT PROTEASE SUBUNIT HSLV"/>
    <property type="match status" value="1"/>
</dbReference>
<evidence type="ECO:0000256" key="4">
    <source>
        <dbReference type="ARBA" id="ARBA00022533"/>
    </source>
</evidence>
<evidence type="ECO:0000256" key="10">
    <source>
        <dbReference type="HAMAP-Rule" id="MF_00248"/>
    </source>
</evidence>
<dbReference type="EC" id="3.4.25.2" evidence="10"/>
<evidence type="ECO:0000313" key="11">
    <source>
        <dbReference type="EMBL" id="MDE1514959.1"/>
    </source>
</evidence>
<reference evidence="11 12" key="1">
    <citation type="submission" date="2023-02" db="EMBL/GenBank/DDBJ databases">
        <title>Vibrio intestini sp. nov., a close relative of Vibrio cholerae isolated from the intestine of Healthy Culter dabryi.</title>
        <authorList>
            <person name="Wu N."/>
        </authorList>
    </citation>
    <scope>NUCLEOTIDE SEQUENCE [LARGE SCALE GENOMIC DNA]</scope>
    <source>
        <strain evidence="11 12">DSL-7</strain>
    </source>
</reference>
<dbReference type="Gene3D" id="3.60.20.10">
    <property type="entry name" value="Glutamine Phosphoribosylpyrophosphate, subunit 1, domain 1"/>
    <property type="match status" value="1"/>
</dbReference>
<feature type="binding site" evidence="10">
    <location>
        <position position="163"/>
    </location>
    <ligand>
        <name>Na(+)</name>
        <dbReference type="ChEBI" id="CHEBI:29101"/>
    </ligand>
</feature>
<dbReference type="PROSITE" id="PS51476">
    <property type="entry name" value="PROTEASOME_BETA_2"/>
    <property type="match status" value="1"/>
</dbReference>
<gene>
    <name evidence="10 11" type="primary">hslV</name>
    <name evidence="11" type="ORF">PUN32_08035</name>
</gene>
<protein>
    <recommendedName>
        <fullName evidence="10">ATP-dependent protease subunit HslV</fullName>
        <ecNumber evidence="10">3.4.25.2</ecNumber>
    </recommendedName>
</protein>
<evidence type="ECO:0000256" key="9">
    <source>
        <dbReference type="ARBA" id="ARBA00023053"/>
    </source>
</evidence>
<dbReference type="InterPro" id="IPR023333">
    <property type="entry name" value="Proteasome_suB-type"/>
</dbReference>
<comment type="function">
    <text evidence="10">Protease subunit of a proteasome-like degradation complex believed to be a general protein degrading machinery.</text>
</comment>
<dbReference type="CDD" id="cd01913">
    <property type="entry name" value="protease_HslV"/>
    <property type="match status" value="1"/>
</dbReference>
<dbReference type="PANTHER" id="PTHR32194">
    <property type="entry name" value="METALLOPROTEASE TLDD"/>
    <property type="match status" value="1"/>
</dbReference>
<keyword evidence="8 10" id="KW-0378">Hydrolase</keyword>
<evidence type="ECO:0000256" key="8">
    <source>
        <dbReference type="ARBA" id="ARBA00022801"/>
    </source>
</evidence>
<evidence type="ECO:0000256" key="2">
    <source>
        <dbReference type="ARBA" id="ARBA00006053"/>
    </source>
</evidence>
<keyword evidence="5 10" id="KW-0645">Protease</keyword>
<dbReference type="Pfam" id="PF00227">
    <property type="entry name" value="Proteasome"/>
    <property type="match status" value="1"/>
</dbReference>
<dbReference type="PIRSF" id="PIRSF039093">
    <property type="entry name" value="HslV"/>
    <property type="match status" value="1"/>
</dbReference>
<dbReference type="RefSeq" id="WP_274722579.1">
    <property type="nucleotide sequence ID" value="NZ_JARBFT010000006.1"/>
</dbReference>
<keyword evidence="7 10" id="KW-0479">Metal-binding</keyword>
<dbReference type="InterPro" id="IPR029055">
    <property type="entry name" value="Ntn_hydrolases_N"/>
</dbReference>
<dbReference type="SUPFAM" id="SSF56235">
    <property type="entry name" value="N-terminal nucleophile aminohydrolases (Ntn hydrolases)"/>
    <property type="match status" value="1"/>
</dbReference>
<keyword evidence="4 10" id="KW-0021">Allosteric enzyme</keyword>
<proteinExistence type="inferred from homology"/>
<comment type="similarity">
    <text evidence="2 10">Belongs to the peptidase T1B family. HslV subfamily.</text>
</comment>
<evidence type="ECO:0000256" key="5">
    <source>
        <dbReference type="ARBA" id="ARBA00022670"/>
    </source>
</evidence>
<dbReference type="GO" id="GO:0006508">
    <property type="term" value="P:proteolysis"/>
    <property type="evidence" value="ECO:0007669"/>
    <property type="project" value="UniProtKB-KW"/>
</dbReference>
<comment type="caution">
    <text evidence="11">The sequence shown here is derived from an EMBL/GenBank/DDBJ whole genome shotgun (WGS) entry which is preliminary data.</text>
</comment>
<evidence type="ECO:0000313" key="12">
    <source>
        <dbReference type="Proteomes" id="UP001216189"/>
    </source>
</evidence>
<dbReference type="NCBIfam" id="TIGR03692">
    <property type="entry name" value="ATP_dep_HslV"/>
    <property type="match status" value="1"/>
</dbReference>
<dbReference type="Proteomes" id="UP001216189">
    <property type="component" value="Unassembled WGS sequence"/>
</dbReference>
<evidence type="ECO:0000256" key="3">
    <source>
        <dbReference type="ARBA" id="ARBA00022490"/>
    </source>
</evidence>
<keyword evidence="9 10" id="KW-0915">Sodium</keyword>
<keyword evidence="3 10" id="KW-0963">Cytoplasm</keyword>
<accession>A0ABT5UZX2</accession>
<dbReference type="InterPro" id="IPR022281">
    <property type="entry name" value="ATP-dep_Prtase_HsIV_su"/>
</dbReference>
<feature type="binding site" evidence="10">
    <location>
        <position position="160"/>
    </location>
    <ligand>
        <name>Na(+)</name>
        <dbReference type="ChEBI" id="CHEBI:29101"/>
    </ligand>
</feature>
<feature type="binding site" evidence="10">
    <location>
        <position position="157"/>
    </location>
    <ligand>
        <name>Na(+)</name>
        <dbReference type="ChEBI" id="CHEBI:29101"/>
    </ligand>
</feature>
<comment type="activity regulation">
    <text evidence="10">Allosterically activated by HslU binding.</text>
</comment>
<dbReference type="HAMAP" id="MF_00248">
    <property type="entry name" value="HslV"/>
    <property type="match status" value="1"/>
</dbReference>
<feature type="active site" evidence="10">
    <location>
        <position position="2"/>
    </location>
</feature>
<evidence type="ECO:0000256" key="1">
    <source>
        <dbReference type="ARBA" id="ARBA00004496"/>
    </source>
</evidence>
<comment type="subunit">
    <text evidence="10">A double ring-shaped homohexamer of HslV is capped on each side by a ring-shaped HslU homohexamer. The assembly of the HslU/HslV complex is dependent on binding of ATP.</text>
</comment>
<dbReference type="GO" id="GO:0008233">
    <property type="term" value="F:peptidase activity"/>
    <property type="evidence" value="ECO:0007669"/>
    <property type="project" value="UniProtKB-KW"/>
</dbReference>
<comment type="catalytic activity">
    <reaction evidence="10">
        <text>ATP-dependent cleavage of peptide bonds with broad specificity.</text>
        <dbReference type="EC" id="3.4.25.2"/>
    </reaction>
</comment>
<keyword evidence="12" id="KW-1185">Reference proteome</keyword>
<comment type="subcellular location">
    <subcellularLocation>
        <location evidence="1 10">Cytoplasm</location>
    </subcellularLocation>
</comment>
<evidence type="ECO:0000256" key="6">
    <source>
        <dbReference type="ARBA" id="ARBA00022698"/>
    </source>
</evidence>